<evidence type="ECO:0000313" key="2">
    <source>
        <dbReference type="EMBL" id="KAK0723699.1"/>
    </source>
</evidence>
<evidence type="ECO:0000256" key="1">
    <source>
        <dbReference type="SAM" id="MobiDB-lite"/>
    </source>
</evidence>
<comment type="caution">
    <text evidence="2">The sequence shown here is derived from an EMBL/GenBank/DDBJ whole genome shotgun (WGS) entry which is preliminary data.</text>
</comment>
<name>A0AA40AX90_9PEZI</name>
<dbReference type="AlphaFoldDB" id="A0AA40AX90"/>
<feature type="compositionally biased region" description="Basic residues" evidence="1">
    <location>
        <begin position="48"/>
        <end position="62"/>
    </location>
</feature>
<feature type="compositionally biased region" description="Polar residues" evidence="1">
    <location>
        <begin position="16"/>
        <end position="42"/>
    </location>
</feature>
<proteinExistence type="predicted"/>
<dbReference type="EMBL" id="JAUKTV010000011">
    <property type="protein sequence ID" value="KAK0723699.1"/>
    <property type="molecule type" value="Genomic_DNA"/>
</dbReference>
<evidence type="ECO:0000313" key="3">
    <source>
        <dbReference type="Proteomes" id="UP001172159"/>
    </source>
</evidence>
<reference evidence="2" key="1">
    <citation type="submission" date="2023-06" db="EMBL/GenBank/DDBJ databases">
        <title>Genome-scale phylogeny and comparative genomics of the fungal order Sordariales.</title>
        <authorList>
            <consortium name="Lawrence Berkeley National Laboratory"/>
            <person name="Hensen N."/>
            <person name="Bonometti L."/>
            <person name="Westerberg I."/>
            <person name="Brannstrom I.O."/>
            <person name="Guillou S."/>
            <person name="Cros-Aarteil S."/>
            <person name="Calhoun S."/>
            <person name="Haridas S."/>
            <person name="Kuo A."/>
            <person name="Mondo S."/>
            <person name="Pangilinan J."/>
            <person name="Riley R."/>
            <person name="Labutti K."/>
            <person name="Andreopoulos B."/>
            <person name="Lipzen A."/>
            <person name="Chen C."/>
            <person name="Yanf M."/>
            <person name="Daum C."/>
            <person name="Ng V."/>
            <person name="Clum A."/>
            <person name="Steindorff A."/>
            <person name="Ohm R."/>
            <person name="Martin F."/>
            <person name="Silar P."/>
            <person name="Natvig D."/>
            <person name="Lalanne C."/>
            <person name="Gautier V."/>
            <person name="Ament-Velasquez S.L."/>
            <person name="Kruys A."/>
            <person name="Hutchinson M.I."/>
            <person name="Powell A.J."/>
            <person name="Barry K."/>
            <person name="Miller A.N."/>
            <person name="Grigoriev I.V."/>
            <person name="Debuchy R."/>
            <person name="Gladieux P."/>
            <person name="Thoren M.H."/>
            <person name="Johannesson H."/>
        </authorList>
    </citation>
    <scope>NUCLEOTIDE SEQUENCE</scope>
    <source>
        <strain evidence="2">CBS 540.89</strain>
    </source>
</reference>
<keyword evidence="3" id="KW-1185">Reference proteome</keyword>
<feature type="region of interest" description="Disordered" evidence="1">
    <location>
        <begin position="1"/>
        <end position="62"/>
    </location>
</feature>
<dbReference type="Proteomes" id="UP001172159">
    <property type="component" value="Unassembled WGS sequence"/>
</dbReference>
<protein>
    <submittedName>
        <fullName evidence="2">Uncharacterized protein</fullName>
    </submittedName>
</protein>
<organism evidence="2 3">
    <name type="scientific">Apiosordaria backusii</name>
    <dbReference type="NCBI Taxonomy" id="314023"/>
    <lineage>
        <taxon>Eukaryota</taxon>
        <taxon>Fungi</taxon>
        <taxon>Dikarya</taxon>
        <taxon>Ascomycota</taxon>
        <taxon>Pezizomycotina</taxon>
        <taxon>Sordariomycetes</taxon>
        <taxon>Sordariomycetidae</taxon>
        <taxon>Sordariales</taxon>
        <taxon>Lasiosphaeriaceae</taxon>
        <taxon>Apiosordaria</taxon>
    </lineage>
</organism>
<gene>
    <name evidence="2" type="ORF">B0T21DRAFT_414077</name>
</gene>
<sequence length="146" mass="16316">MLPPSRTPLLRISRRAFTTTTPTLKSQPYAKSSPKRSPTSAGSEKRNPGKGKTGKGKPTPKWKRLIWTGAFAATTFTGAIYGAGLKTQQEWKEEKQKVQELTTEEKVAMLENSKGELWKQKVSLEQKLGEVRARMAKEEAQKQQQG</sequence>
<accession>A0AA40AX90</accession>